<keyword evidence="6" id="KW-1185">Reference proteome</keyword>
<evidence type="ECO:0000256" key="3">
    <source>
        <dbReference type="ARBA" id="ARBA00022989"/>
    </source>
</evidence>
<dbReference type="Proteomes" id="UP001465976">
    <property type="component" value="Unassembled WGS sequence"/>
</dbReference>
<dbReference type="PANTHER" id="PTHR35042:SF1">
    <property type="entry name" value="DUF1772-DOMAIN-CONTAINING PROTEIN"/>
    <property type="match status" value="1"/>
</dbReference>
<keyword evidence="3" id="KW-1133">Transmembrane helix</keyword>
<keyword evidence="2" id="KW-0812">Transmembrane</keyword>
<accession>A0ABR3ESB8</accession>
<protein>
    <recommendedName>
        <fullName evidence="7">DUF1772-domain-containing protein</fullName>
    </recommendedName>
</protein>
<reference evidence="5 6" key="1">
    <citation type="submission" date="2024-02" db="EMBL/GenBank/DDBJ databases">
        <title>A draft genome for the cacao thread blight pathogen Marasmius crinis-equi.</title>
        <authorList>
            <person name="Cohen S.P."/>
            <person name="Baruah I.K."/>
            <person name="Amoako-Attah I."/>
            <person name="Bukari Y."/>
            <person name="Meinhardt L.W."/>
            <person name="Bailey B.A."/>
        </authorList>
    </citation>
    <scope>NUCLEOTIDE SEQUENCE [LARGE SCALE GENOMIC DNA]</scope>
    <source>
        <strain evidence="5 6">GH-76</strain>
    </source>
</reference>
<dbReference type="Pfam" id="PF08592">
    <property type="entry name" value="Anthrone_oxy"/>
    <property type="match status" value="1"/>
</dbReference>
<evidence type="ECO:0000256" key="2">
    <source>
        <dbReference type="ARBA" id="ARBA00022692"/>
    </source>
</evidence>
<proteinExistence type="predicted"/>
<gene>
    <name evidence="5" type="ORF">V5O48_016244</name>
</gene>
<evidence type="ECO:0008006" key="7">
    <source>
        <dbReference type="Google" id="ProtNLM"/>
    </source>
</evidence>
<evidence type="ECO:0000313" key="6">
    <source>
        <dbReference type="Proteomes" id="UP001465976"/>
    </source>
</evidence>
<dbReference type="InterPro" id="IPR013901">
    <property type="entry name" value="Anthrone_oxy"/>
</dbReference>
<dbReference type="EMBL" id="JBAHYK010002125">
    <property type="protein sequence ID" value="KAL0565779.1"/>
    <property type="molecule type" value="Genomic_DNA"/>
</dbReference>
<evidence type="ECO:0000256" key="1">
    <source>
        <dbReference type="ARBA" id="ARBA00004141"/>
    </source>
</evidence>
<dbReference type="PANTHER" id="PTHR35042">
    <property type="entry name" value="ANTHRONE OXYGENASE ENCC"/>
    <property type="match status" value="1"/>
</dbReference>
<evidence type="ECO:0000256" key="4">
    <source>
        <dbReference type="ARBA" id="ARBA00023136"/>
    </source>
</evidence>
<sequence length="106" mass="11719">MPTLAAIASSAYFYLAYRFSEYSHSLTRKYVVAGLLTLGILPYARLVMAGTNDELIDKAVSVPTERKNVADEGAVRELIERWSTMNLVRGLLPLTGTLMALNATFF</sequence>
<keyword evidence="4" id="KW-0472">Membrane</keyword>
<comment type="caution">
    <text evidence="5">The sequence shown here is derived from an EMBL/GenBank/DDBJ whole genome shotgun (WGS) entry which is preliminary data.</text>
</comment>
<comment type="subcellular location">
    <subcellularLocation>
        <location evidence="1">Membrane</location>
        <topology evidence="1">Multi-pass membrane protein</topology>
    </subcellularLocation>
</comment>
<organism evidence="5 6">
    <name type="scientific">Marasmius crinis-equi</name>
    <dbReference type="NCBI Taxonomy" id="585013"/>
    <lineage>
        <taxon>Eukaryota</taxon>
        <taxon>Fungi</taxon>
        <taxon>Dikarya</taxon>
        <taxon>Basidiomycota</taxon>
        <taxon>Agaricomycotina</taxon>
        <taxon>Agaricomycetes</taxon>
        <taxon>Agaricomycetidae</taxon>
        <taxon>Agaricales</taxon>
        <taxon>Marasmiineae</taxon>
        <taxon>Marasmiaceae</taxon>
        <taxon>Marasmius</taxon>
    </lineage>
</organism>
<name>A0ABR3ESB8_9AGAR</name>
<evidence type="ECO:0000313" key="5">
    <source>
        <dbReference type="EMBL" id="KAL0565779.1"/>
    </source>
</evidence>